<protein>
    <submittedName>
        <fullName evidence="2">Uncharacterized protein</fullName>
    </submittedName>
</protein>
<keyword evidence="3" id="KW-1185">Reference proteome</keyword>
<accession>A0A9W8ADS7</accession>
<evidence type="ECO:0000256" key="1">
    <source>
        <dbReference type="SAM" id="MobiDB-lite"/>
    </source>
</evidence>
<feature type="compositionally biased region" description="Pro residues" evidence="1">
    <location>
        <begin position="55"/>
        <end position="69"/>
    </location>
</feature>
<feature type="region of interest" description="Disordered" evidence="1">
    <location>
        <begin position="24"/>
        <end position="76"/>
    </location>
</feature>
<comment type="caution">
    <text evidence="2">The sequence shown here is derived from an EMBL/GenBank/DDBJ whole genome shotgun (WGS) entry which is preliminary data.</text>
</comment>
<dbReference type="Proteomes" id="UP001150569">
    <property type="component" value="Unassembled WGS sequence"/>
</dbReference>
<evidence type="ECO:0000313" key="2">
    <source>
        <dbReference type="EMBL" id="KAJ1925193.1"/>
    </source>
</evidence>
<proteinExistence type="predicted"/>
<dbReference type="AlphaFoldDB" id="A0A9W8ADS7"/>
<sequence length="132" mass="14931">MAKAEPPKSQVDLTALLESCRVKREASERARMARYRQPVSQAPRRPPSTEATPTPRAPTPPGYPSPPTGGPQNLSLRDAVPMAIPEASEIHEMVRKHRIYMEDMEEWRHEFNAAMEARNVRLKALKESYGLK</sequence>
<name>A0A9W8ADS7_9FUNG</name>
<organism evidence="2 3">
    <name type="scientific">Tieghemiomyces parasiticus</name>
    <dbReference type="NCBI Taxonomy" id="78921"/>
    <lineage>
        <taxon>Eukaryota</taxon>
        <taxon>Fungi</taxon>
        <taxon>Fungi incertae sedis</taxon>
        <taxon>Zoopagomycota</taxon>
        <taxon>Kickxellomycotina</taxon>
        <taxon>Dimargaritomycetes</taxon>
        <taxon>Dimargaritales</taxon>
        <taxon>Dimargaritaceae</taxon>
        <taxon>Tieghemiomyces</taxon>
    </lineage>
</organism>
<evidence type="ECO:0000313" key="3">
    <source>
        <dbReference type="Proteomes" id="UP001150569"/>
    </source>
</evidence>
<dbReference type="EMBL" id="JANBPT010000235">
    <property type="protein sequence ID" value="KAJ1925193.1"/>
    <property type="molecule type" value="Genomic_DNA"/>
</dbReference>
<gene>
    <name evidence="2" type="ORF">IWQ60_004721</name>
</gene>
<reference evidence="2" key="1">
    <citation type="submission" date="2022-07" db="EMBL/GenBank/DDBJ databases">
        <title>Phylogenomic reconstructions and comparative analyses of Kickxellomycotina fungi.</title>
        <authorList>
            <person name="Reynolds N.K."/>
            <person name="Stajich J.E."/>
            <person name="Barry K."/>
            <person name="Grigoriev I.V."/>
            <person name="Crous P."/>
            <person name="Smith M.E."/>
        </authorList>
    </citation>
    <scope>NUCLEOTIDE SEQUENCE</scope>
    <source>
        <strain evidence="2">RSA 861</strain>
    </source>
</reference>